<evidence type="ECO:0000313" key="2">
    <source>
        <dbReference type="Proteomes" id="UP000002748"/>
    </source>
</evidence>
<dbReference type="Proteomes" id="UP000002748">
    <property type="component" value="Unassembled WGS sequence"/>
</dbReference>
<dbReference type="PANTHER" id="PTHR40470:SF1">
    <property type="entry name" value="PHYTANOYL-COA DIOXYGENASE FAMILY PROTEIN (AFU_ORTHOLOGUE AFUA_2G15850)"/>
    <property type="match status" value="1"/>
</dbReference>
<dbReference type="EMBL" id="ALBS01000027">
    <property type="protein sequence ID" value="EJT52354.1"/>
    <property type="molecule type" value="Genomic_DNA"/>
</dbReference>
<comment type="caution">
    <text evidence="1">The sequence shown here is derived from an EMBL/GenBank/DDBJ whole genome shotgun (WGS) entry which is preliminary data.</text>
</comment>
<dbReference type="AlphaFoldDB" id="J6F5N6"/>
<protein>
    <recommendedName>
        <fullName evidence="3">Phytanoyl-CoA dioxygenase</fullName>
    </recommendedName>
</protein>
<dbReference type="RefSeq" id="XP_014183473.1">
    <property type="nucleotide sequence ID" value="XM_014327998.1"/>
</dbReference>
<dbReference type="OrthoDB" id="2106152at2759"/>
<evidence type="ECO:0000313" key="1">
    <source>
        <dbReference type="EMBL" id="EJT52354.1"/>
    </source>
</evidence>
<dbReference type="VEuPathDB" id="FungiDB:A1Q1_04565"/>
<evidence type="ECO:0008006" key="3">
    <source>
        <dbReference type="Google" id="ProtNLM"/>
    </source>
</evidence>
<dbReference type="Gene3D" id="2.60.120.620">
    <property type="entry name" value="q2cbj1_9rhob like domain"/>
    <property type="match status" value="1"/>
</dbReference>
<dbReference type="SUPFAM" id="SSF51197">
    <property type="entry name" value="Clavaminate synthase-like"/>
    <property type="match status" value="1"/>
</dbReference>
<dbReference type="PANTHER" id="PTHR40470">
    <property type="entry name" value="PHYTANOYL-COA DIOXYGENASE FAMILY PROTEIN (AFU_ORTHOLOGUE AFUA_2G15850)"/>
    <property type="match status" value="1"/>
</dbReference>
<sequence length="328" mass="37200">MPFTKEQLDDIVNKVSVPPPPLCSLSSSPTWSTCHLVKRSEKAQLTAQYHEDGYVIVDDLIPDELYEPLCEAADRVTEKGRQGEWDNVRIVGKQFPPWSAEDRKQGTWGVQNIMHPELNEPIFAKWYGSDDMLDVSAALMGVGREAMQFELFNLLVNPTERDYALSWHRDDVKATATPEEEREALAIKHHSIQWNAALYDDACLSAIPRSHNRIRTPEEREANLNGGPMPGAQVLNLKKGQTVFYNNNIMHVGKYNLAVKRRTLHGCYGSPPEGDSSRARNLLQHGLEYTTDPKFRATVPETLWPMLDKLNSFQEAEKGKPIQYSQDL</sequence>
<name>J6F5N6_TRIAS</name>
<dbReference type="Pfam" id="PF05721">
    <property type="entry name" value="PhyH"/>
    <property type="match status" value="1"/>
</dbReference>
<dbReference type="HOGENOM" id="CLU_056749_0_0_1"/>
<organism evidence="1 2">
    <name type="scientific">Trichosporon asahii var. asahii (strain ATCC 90039 / CBS 2479 / JCM 2466 / KCTC 7840 / NBRC 103889/ NCYC 2677 / UAMH 7654)</name>
    <name type="common">Yeast</name>
    <dbReference type="NCBI Taxonomy" id="1186058"/>
    <lineage>
        <taxon>Eukaryota</taxon>
        <taxon>Fungi</taxon>
        <taxon>Dikarya</taxon>
        <taxon>Basidiomycota</taxon>
        <taxon>Agaricomycotina</taxon>
        <taxon>Tremellomycetes</taxon>
        <taxon>Trichosporonales</taxon>
        <taxon>Trichosporonaceae</taxon>
        <taxon>Trichosporon</taxon>
    </lineage>
</organism>
<accession>J6F5N6</accession>
<dbReference type="KEGG" id="tasa:A1Q1_04565"/>
<reference evidence="1 2" key="1">
    <citation type="journal article" date="2012" name="Eukaryot. Cell">
        <title>Draft genome sequence of CBS 2479, the standard type strain of Trichosporon asahii.</title>
        <authorList>
            <person name="Yang R.Y."/>
            <person name="Li H.T."/>
            <person name="Zhu H."/>
            <person name="Zhou G.P."/>
            <person name="Wang M."/>
            <person name="Wang L."/>
        </authorList>
    </citation>
    <scope>NUCLEOTIDE SEQUENCE [LARGE SCALE GENOMIC DNA]</scope>
    <source>
        <strain evidence="2">ATCC 90039 / CBS 2479 / JCM 2466 / KCTC 7840 / NCYC 2677 / UAMH 7654</strain>
    </source>
</reference>
<proteinExistence type="predicted"/>
<dbReference type="InterPro" id="IPR008775">
    <property type="entry name" value="Phytyl_CoA_dOase-like"/>
</dbReference>
<dbReference type="GeneID" id="25988078"/>
<gene>
    <name evidence="1" type="ORF">A1Q1_04565</name>
</gene>